<evidence type="ECO:0000313" key="3">
    <source>
        <dbReference type="Proteomes" id="UP000018936"/>
    </source>
</evidence>
<comment type="caution">
    <text evidence="2">The sequence shown here is derived from an EMBL/GenBank/DDBJ whole genome shotgun (WGS) entry which is preliminary data.</text>
</comment>
<dbReference type="Proteomes" id="UP000018936">
    <property type="component" value="Unassembled WGS sequence"/>
</dbReference>
<keyword evidence="1" id="KW-0732">Signal</keyword>
<keyword evidence="3" id="KW-1185">Reference proteome</keyword>
<gene>
    <name evidence="2" type="primary">RSF1</name>
    <name evidence="2" type="ORF">L345_13380</name>
</gene>
<proteinExistence type="predicted"/>
<protein>
    <submittedName>
        <fullName evidence="2">Remodeling and spacing factor 1</fullName>
    </submittedName>
</protein>
<accession>V8NFL4</accession>
<feature type="chain" id="PRO_5004770785" evidence="1">
    <location>
        <begin position="26"/>
        <end position="113"/>
    </location>
</feature>
<dbReference type="AlphaFoldDB" id="V8NFL4"/>
<feature type="non-terminal residue" evidence="2">
    <location>
        <position position="1"/>
    </location>
</feature>
<evidence type="ECO:0000256" key="1">
    <source>
        <dbReference type="SAM" id="SignalP"/>
    </source>
</evidence>
<dbReference type="EMBL" id="AZIM01004325">
    <property type="protein sequence ID" value="ETE60875.1"/>
    <property type="molecule type" value="Genomic_DNA"/>
</dbReference>
<evidence type="ECO:0000313" key="2">
    <source>
        <dbReference type="EMBL" id="ETE60875.1"/>
    </source>
</evidence>
<feature type="signal peptide" evidence="1">
    <location>
        <begin position="1"/>
        <end position="25"/>
    </location>
</feature>
<organism evidence="2 3">
    <name type="scientific">Ophiophagus hannah</name>
    <name type="common">King cobra</name>
    <name type="synonym">Naja hannah</name>
    <dbReference type="NCBI Taxonomy" id="8665"/>
    <lineage>
        <taxon>Eukaryota</taxon>
        <taxon>Metazoa</taxon>
        <taxon>Chordata</taxon>
        <taxon>Craniata</taxon>
        <taxon>Vertebrata</taxon>
        <taxon>Euteleostomi</taxon>
        <taxon>Lepidosauria</taxon>
        <taxon>Squamata</taxon>
        <taxon>Bifurcata</taxon>
        <taxon>Unidentata</taxon>
        <taxon>Episquamata</taxon>
        <taxon>Toxicofera</taxon>
        <taxon>Serpentes</taxon>
        <taxon>Colubroidea</taxon>
        <taxon>Elapidae</taxon>
        <taxon>Elapinae</taxon>
        <taxon>Ophiophagus</taxon>
    </lineage>
</organism>
<sequence>MSDILFSRRRSFILLILLNSYFCRFDEFDEAIDEAIEDDIKEADGGGELCGRGYPLGEPWWRSGWNAVLQADFAQCQQFDPDRLQVDSAFPPSEVGKMKTQIVVGKRLTLQTI</sequence>
<reference evidence="2 3" key="1">
    <citation type="journal article" date="2013" name="Proc. Natl. Acad. Sci. U.S.A.">
        <title>The king cobra genome reveals dynamic gene evolution and adaptation in the snake venom system.</title>
        <authorList>
            <person name="Vonk F.J."/>
            <person name="Casewell N.R."/>
            <person name="Henkel C.V."/>
            <person name="Heimberg A.M."/>
            <person name="Jansen H.J."/>
            <person name="McCleary R.J."/>
            <person name="Kerkkamp H.M."/>
            <person name="Vos R.A."/>
            <person name="Guerreiro I."/>
            <person name="Calvete J.J."/>
            <person name="Wuster W."/>
            <person name="Woods A.E."/>
            <person name="Logan J.M."/>
            <person name="Harrison R.A."/>
            <person name="Castoe T.A."/>
            <person name="de Koning A.P."/>
            <person name="Pollock D.D."/>
            <person name="Yandell M."/>
            <person name="Calderon D."/>
            <person name="Renjifo C."/>
            <person name="Currier R.B."/>
            <person name="Salgado D."/>
            <person name="Pla D."/>
            <person name="Sanz L."/>
            <person name="Hyder A.S."/>
            <person name="Ribeiro J.M."/>
            <person name="Arntzen J.W."/>
            <person name="van den Thillart G.E."/>
            <person name="Boetzer M."/>
            <person name="Pirovano W."/>
            <person name="Dirks R.P."/>
            <person name="Spaink H.P."/>
            <person name="Duboule D."/>
            <person name="McGlinn E."/>
            <person name="Kini R.M."/>
            <person name="Richardson M.K."/>
        </authorList>
    </citation>
    <scope>NUCLEOTIDE SEQUENCE</scope>
    <source>
        <tissue evidence="2">Blood</tissue>
    </source>
</reference>
<name>V8NFL4_OPHHA</name>
<dbReference type="OrthoDB" id="10541480at2759"/>